<protein>
    <submittedName>
        <fullName evidence="1">Uncharacterized protein</fullName>
    </submittedName>
</protein>
<keyword evidence="2" id="KW-1185">Reference proteome</keyword>
<dbReference type="PANTHER" id="PTHR33067">
    <property type="entry name" value="RNA-DIRECTED DNA POLYMERASE-RELATED"/>
    <property type="match status" value="1"/>
</dbReference>
<dbReference type="CDD" id="cd00303">
    <property type="entry name" value="retropepsin_like"/>
    <property type="match status" value="1"/>
</dbReference>
<comment type="caution">
    <text evidence="1">The sequence shown here is derived from an EMBL/GenBank/DDBJ whole genome shotgun (WGS) entry which is preliminary data.</text>
</comment>
<accession>A0A392QD80</accession>
<dbReference type="AlphaFoldDB" id="A0A392QD80"/>
<organism evidence="1 2">
    <name type="scientific">Trifolium medium</name>
    <dbReference type="NCBI Taxonomy" id="97028"/>
    <lineage>
        <taxon>Eukaryota</taxon>
        <taxon>Viridiplantae</taxon>
        <taxon>Streptophyta</taxon>
        <taxon>Embryophyta</taxon>
        <taxon>Tracheophyta</taxon>
        <taxon>Spermatophyta</taxon>
        <taxon>Magnoliopsida</taxon>
        <taxon>eudicotyledons</taxon>
        <taxon>Gunneridae</taxon>
        <taxon>Pentapetalae</taxon>
        <taxon>rosids</taxon>
        <taxon>fabids</taxon>
        <taxon>Fabales</taxon>
        <taxon>Fabaceae</taxon>
        <taxon>Papilionoideae</taxon>
        <taxon>50 kb inversion clade</taxon>
        <taxon>NPAAA clade</taxon>
        <taxon>Hologalegina</taxon>
        <taxon>IRL clade</taxon>
        <taxon>Trifolieae</taxon>
        <taxon>Trifolium</taxon>
    </lineage>
</organism>
<dbReference type="InterPro" id="IPR021109">
    <property type="entry name" value="Peptidase_aspartic_dom_sf"/>
</dbReference>
<reference evidence="1 2" key="1">
    <citation type="journal article" date="2018" name="Front. Plant Sci.">
        <title>Red Clover (Trifolium pratense) and Zigzag Clover (T. medium) - A Picture of Genomic Similarities and Differences.</title>
        <authorList>
            <person name="Dluhosova J."/>
            <person name="Istvanek J."/>
            <person name="Nedelnik J."/>
            <person name="Repkova J."/>
        </authorList>
    </citation>
    <scope>NUCLEOTIDE SEQUENCE [LARGE SCALE GENOMIC DNA]</scope>
    <source>
        <strain evidence="2">cv. 10/8</strain>
        <tissue evidence="1">Leaf</tissue>
    </source>
</reference>
<evidence type="ECO:0000313" key="1">
    <source>
        <dbReference type="EMBL" id="MCI21225.1"/>
    </source>
</evidence>
<dbReference type="PANTHER" id="PTHR33067:SF31">
    <property type="entry name" value="RNA-DIRECTED DNA POLYMERASE"/>
    <property type="match status" value="1"/>
</dbReference>
<feature type="non-terminal residue" evidence="1">
    <location>
        <position position="204"/>
    </location>
</feature>
<dbReference type="EMBL" id="LXQA010123873">
    <property type="protein sequence ID" value="MCI21225.1"/>
    <property type="molecule type" value="Genomic_DNA"/>
</dbReference>
<dbReference type="Gene3D" id="2.40.70.10">
    <property type="entry name" value="Acid Proteases"/>
    <property type="match status" value="1"/>
</dbReference>
<dbReference type="Proteomes" id="UP000265520">
    <property type="component" value="Unassembled WGS sequence"/>
</dbReference>
<name>A0A392QD80_9FABA</name>
<sequence>VCLERQLPPKQKDPGMFAVPFCIGEEKGEALCYLGSSISQMPLDFAKKWKIGKIDAKHNREIILADQSVLRPSGIIKDVLVKIKDLVFPVDFIVIDIEEDADVPLILGRPFLATSRAVFDMDKEELTLRMGDKEQIIHIQESKNEWCCRIDISELKAQGWRMKVSMRELEKGLEAMEMKEKTRPIIDQTDIKKEDLWVRRWGRF</sequence>
<feature type="non-terminal residue" evidence="1">
    <location>
        <position position="1"/>
    </location>
</feature>
<evidence type="ECO:0000313" key="2">
    <source>
        <dbReference type="Proteomes" id="UP000265520"/>
    </source>
</evidence>
<proteinExistence type="predicted"/>